<comment type="caution">
    <text evidence="1">The sequence shown here is derived from an EMBL/GenBank/DDBJ whole genome shotgun (WGS) entry which is preliminary data.</text>
</comment>
<keyword evidence="2" id="KW-1185">Reference proteome</keyword>
<reference evidence="1 2" key="1">
    <citation type="journal article" date="2018" name="G3 (Bethesda)">
        <title>Phylogenetic and Phylogenomic Definition of Rhizopus Species.</title>
        <authorList>
            <person name="Gryganskyi A.P."/>
            <person name="Golan J."/>
            <person name="Dolatabadi S."/>
            <person name="Mondo S."/>
            <person name="Robb S."/>
            <person name="Idnurm A."/>
            <person name="Muszewska A."/>
            <person name="Steczkiewicz K."/>
            <person name="Masonjones S."/>
            <person name="Liao H.L."/>
            <person name="Gajdeczka M.T."/>
            <person name="Anike F."/>
            <person name="Vuek A."/>
            <person name="Anishchenko I.M."/>
            <person name="Voigt K."/>
            <person name="de Hoog G.S."/>
            <person name="Smith M.E."/>
            <person name="Heitman J."/>
            <person name="Vilgalys R."/>
            <person name="Stajich J.E."/>
        </authorList>
    </citation>
    <scope>NUCLEOTIDE SEQUENCE [LARGE SCALE GENOMIC DNA]</scope>
    <source>
        <strain evidence="1 2">LSU 92-RS-03</strain>
    </source>
</reference>
<feature type="non-terminal residue" evidence="1">
    <location>
        <position position="84"/>
    </location>
</feature>
<sequence length="84" mass="9293">MQHQKDRHYLHSLRDLCEVAEEGDSALAEEYNQGYVNHVLNTVSFNKSMEASGRSIVPVGRIRAGTMPSLAMKPMPPPVLPSNS</sequence>
<name>A0A367K168_RHIST</name>
<dbReference type="EMBL" id="PJQM01002371">
    <property type="protein sequence ID" value="RCH95926.1"/>
    <property type="molecule type" value="Genomic_DNA"/>
</dbReference>
<dbReference type="Proteomes" id="UP000253551">
    <property type="component" value="Unassembled WGS sequence"/>
</dbReference>
<accession>A0A367K168</accession>
<gene>
    <name evidence="1" type="ORF">CU098_003778</name>
</gene>
<organism evidence="1 2">
    <name type="scientific">Rhizopus stolonifer</name>
    <name type="common">Rhizopus nigricans</name>
    <dbReference type="NCBI Taxonomy" id="4846"/>
    <lineage>
        <taxon>Eukaryota</taxon>
        <taxon>Fungi</taxon>
        <taxon>Fungi incertae sedis</taxon>
        <taxon>Mucoromycota</taxon>
        <taxon>Mucoromycotina</taxon>
        <taxon>Mucoromycetes</taxon>
        <taxon>Mucorales</taxon>
        <taxon>Mucorineae</taxon>
        <taxon>Rhizopodaceae</taxon>
        <taxon>Rhizopus</taxon>
    </lineage>
</organism>
<dbReference type="AlphaFoldDB" id="A0A367K168"/>
<protein>
    <submittedName>
        <fullName evidence="1">Uncharacterized protein</fullName>
    </submittedName>
</protein>
<dbReference type="OrthoDB" id="10351185at2759"/>
<evidence type="ECO:0000313" key="1">
    <source>
        <dbReference type="EMBL" id="RCH95926.1"/>
    </source>
</evidence>
<proteinExistence type="predicted"/>
<evidence type="ECO:0000313" key="2">
    <source>
        <dbReference type="Proteomes" id="UP000253551"/>
    </source>
</evidence>